<evidence type="ECO:0000259" key="1">
    <source>
        <dbReference type="Pfam" id="PF13274"/>
    </source>
</evidence>
<keyword evidence="3" id="KW-1185">Reference proteome</keyword>
<dbReference type="InterPro" id="IPR025272">
    <property type="entry name" value="SocA_Panacea"/>
</dbReference>
<name>A0A8T5USF9_9EURY</name>
<evidence type="ECO:0000313" key="3">
    <source>
        <dbReference type="Proteomes" id="UP000825933"/>
    </source>
</evidence>
<reference evidence="3" key="1">
    <citation type="journal article" date="2022" name="Microbiol. Resour. Announc.">
        <title>Draft Genome Sequence of a Methanogenic Archaeon from West Spitsbergen Permafrost.</title>
        <authorList>
            <person name="Trubitsyn V."/>
            <person name="Rivkina E."/>
            <person name="Shcherbakova V."/>
        </authorList>
    </citation>
    <scope>NUCLEOTIDE SEQUENCE [LARGE SCALE GENOMIC DNA]</scope>
    <source>
        <strain evidence="3">VT</strain>
    </source>
</reference>
<organism evidence="2 3">
    <name type="scientific">Methanobacterium spitsbergense</name>
    <dbReference type="NCBI Taxonomy" id="2874285"/>
    <lineage>
        <taxon>Archaea</taxon>
        <taxon>Methanobacteriati</taxon>
        <taxon>Methanobacteriota</taxon>
        <taxon>Methanomada group</taxon>
        <taxon>Methanobacteria</taxon>
        <taxon>Methanobacteriales</taxon>
        <taxon>Methanobacteriaceae</taxon>
        <taxon>Methanobacterium</taxon>
    </lineage>
</organism>
<accession>A0A8T5USF9</accession>
<proteinExistence type="predicted"/>
<dbReference type="RefSeq" id="WP_223792181.1">
    <property type="nucleotide sequence ID" value="NZ_JAIOUQ010000014.1"/>
</dbReference>
<dbReference type="EMBL" id="JAIOUQ010000014">
    <property type="protein sequence ID" value="MBZ2166634.1"/>
    <property type="molecule type" value="Genomic_DNA"/>
</dbReference>
<feature type="domain" description="Antitoxin SocA-like Panacea" evidence="1">
    <location>
        <begin position="31"/>
        <end position="136"/>
    </location>
</feature>
<dbReference type="AlphaFoldDB" id="A0A8T5USF9"/>
<dbReference type="Pfam" id="PF13274">
    <property type="entry name" value="SocA_Panacea"/>
    <property type="match status" value="1"/>
</dbReference>
<comment type="caution">
    <text evidence="2">The sequence shown here is derived from an EMBL/GenBank/DDBJ whole genome shotgun (WGS) entry which is preliminary data.</text>
</comment>
<sequence length="168" mass="20024">MEEFNKEKFKAVLHFIINECGHKQNFGRTVLYKLLYFSDFDFYEINENKMTGESYRKIENGPAPVHFQSNKNELINEGKIKEFEEVYPYYTQFKYDSLETPSLSLLSEKEIGVIKEVINRCSDMQAGEISNYSHEDVPYIVTGNKKIIDYDFVFYRHKKFSVREYEVK</sequence>
<dbReference type="Proteomes" id="UP000825933">
    <property type="component" value="Unassembled WGS sequence"/>
</dbReference>
<protein>
    <submittedName>
        <fullName evidence="2">SocA family protein</fullName>
    </submittedName>
</protein>
<evidence type="ECO:0000313" key="2">
    <source>
        <dbReference type="EMBL" id="MBZ2166634.1"/>
    </source>
</evidence>
<gene>
    <name evidence="2" type="ORF">K8N75_11350</name>
</gene>